<dbReference type="SUPFAM" id="SSF48452">
    <property type="entry name" value="TPR-like"/>
    <property type="match status" value="1"/>
</dbReference>
<dbReference type="Gene3D" id="1.25.40.10">
    <property type="entry name" value="Tetratricopeptide repeat domain"/>
    <property type="match status" value="1"/>
</dbReference>
<evidence type="ECO:0000313" key="2">
    <source>
        <dbReference type="EMBL" id="GEN09058.1"/>
    </source>
</evidence>
<protein>
    <submittedName>
        <fullName evidence="2">Uncharacterized protein</fullName>
    </submittedName>
</protein>
<dbReference type="AlphaFoldDB" id="A0A511T6W3"/>
<reference evidence="2 3" key="1">
    <citation type="submission" date="2019-07" db="EMBL/GenBank/DDBJ databases">
        <title>Whole genome shotgun sequence of Myxococcus fulvus NBRC 100333.</title>
        <authorList>
            <person name="Hosoyama A."/>
            <person name="Uohara A."/>
            <person name="Ohji S."/>
            <person name="Ichikawa N."/>
        </authorList>
    </citation>
    <scope>NUCLEOTIDE SEQUENCE [LARGE SCALE GENOMIC DNA]</scope>
    <source>
        <strain evidence="2 3">NBRC 100333</strain>
    </source>
</reference>
<organism evidence="2 3">
    <name type="scientific">Myxococcus fulvus</name>
    <dbReference type="NCBI Taxonomy" id="33"/>
    <lineage>
        <taxon>Bacteria</taxon>
        <taxon>Pseudomonadati</taxon>
        <taxon>Myxococcota</taxon>
        <taxon>Myxococcia</taxon>
        <taxon>Myxococcales</taxon>
        <taxon>Cystobacterineae</taxon>
        <taxon>Myxococcaceae</taxon>
        <taxon>Myxococcus</taxon>
    </lineage>
</organism>
<dbReference type="Proteomes" id="UP000321514">
    <property type="component" value="Unassembled WGS sequence"/>
</dbReference>
<gene>
    <name evidence="2" type="ORF">MFU01_40950</name>
</gene>
<keyword evidence="1" id="KW-0802">TPR repeat</keyword>
<dbReference type="STRING" id="1334629.MFUL124B02_26790"/>
<dbReference type="EMBL" id="BJXR01000031">
    <property type="protein sequence ID" value="GEN09058.1"/>
    <property type="molecule type" value="Genomic_DNA"/>
</dbReference>
<comment type="caution">
    <text evidence="2">The sequence shown here is derived from an EMBL/GenBank/DDBJ whole genome shotgun (WGS) entry which is preliminary data.</text>
</comment>
<proteinExistence type="predicted"/>
<dbReference type="PROSITE" id="PS50005">
    <property type="entry name" value="TPR"/>
    <property type="match status" value="1"/>
</dbReference>
<dbReference type="Pfam" id="PF13432">
    <property type="entry name" value="TPR_16"/>
    <property type="match status" value="2"/>
</dbReference>
<sequence length="594" mass="66445">MVLDMDCKHASLRPTPEQDASFAAEALFAGELPHAAYHVGCALSSDVTRPEWLELLRRIKQDAGPDPLRIVPLQGRVSFATVAVRAWMLHEEGQAAQAVDLLSQGVHAKRDTDFVRWGLPWLEAQGVAEQAPIEPTLSLLSVTLTRLAPTDPSVPPRVLQVLERLATRHPTHSAVAWLRGTLLHRLGRLDEALGVATEAHATIPNWLTAMLLATIHRARGDVTLALEAYQAALRHDATQNATRLDIADMLREEERFDEALNWYQAALSHDPASTWAQAAMAALQFREHPQRDALERLLSVADTMPGPSRESRLVASSTRELTPWVDYLPQRIDAGIHALRQMSLQPPAASGNTPPKVKLSTQWLEAPSVQLAWELHREWRGFPCVVDVVVQQVQRPDPRQPIEPVEFTLWSYTDTRPSRAVTPPPEEVGTALAELASVPFQREDWWREAARTSRALSAHEPEAIARAMVHPPPPRGSHSTWAWLQRIQLASAFVIATREEAWLDSRRRTLLLALAKGPMDWTVEAALVTLAHVARTTPEARAEVRALFQSLDQHTQDYASYEYALLCAWLQLPELSDVERAGLEERRRHIESQV</sequence>
<dbReference type="InterPro" id="IPR011990">
    <property type="entry name" value="TPR-like_helical_dom_sf"/>
</dbReference>
<feature type="repeat" description="TPR" evidence="1">
    <location>
        <begin position="240"/>
        <end position="273"/>
    </location>
</feature>
<accession>A0A511T6W3</accession>
<evidence type="ECO:0000256" key="1">
    <source>
        <dbReference type="PROSITE-ProRule" id="PRU00339"/>
    </source>
</evidence>
<name>A0A511T6W3_MYXFU</name>
<evidence type="ECO:0000313" key="3">
    <source>
        <dbReference type="Proteomes" id="UP000321514"/>
    </source>
</evidence>
<dbReference type="SMART" id="SM00028">
    <property type="entry name" value="TPR"/>
    <property type="match status" value="2"/>
</dbReference>
<dbReference type="InterPro" id="IPR019734">
    <property type="entry name" value="TPR_rpt"/>
</dbReference>